<evidence type="ECO:0000256" key="1">
    <source>
        <dbReference type="SAM" id="MobiDB-lite"/>
    </source>
</evidence>
<feature type="region of interest" description="Disordered" evidence="1">
    <location>
        <begin position="62"/>
        <end position="85"/>
    </location>
</feature>
<name>A0A9W9ZEE5_9CNID</name>
<dbReference type="AlphaFoldDB" id="A0A9W9ZEE5"/>
<proteinExistence type="predicted"/>
<comment type="caution">
    <text evidence="2">The sequence shown here is derived from an EMBL/GenBank/DDBJ whole genome shotgun (WGS) entry which is preliminary data.</text>
</comment>
<feature type="region of interest" description="Disordered" evidence="1">
    <location>
        <begin position="207"/>
        <end position="227"/>
    </location>
</feature>
<accession>A0A9W9ZEE5</accession>
<sequence>MNEEINAFAESSEMNHQAATESHEECRESMEESHSIVALPCEICDELCPSDKLMEHQLECRKERESARRDDPRTTHHTSPGQQEFSVHVFNRRHESSPIHRTSYIEVQRGYSPTIEFEDDCITNESVEDDIVSDFVVRGERITIDFPPRRGEPFAAPASSNGSGVSSAGFIEIQRSYSPTMEFVEEGNTAETFSHNIPEFVISHTRDSTRSFESRYSPRFKPNGKSF</sequence>
<evidence type="ECO:0000313" key="3">
    <source>
        <dbReference type="Proteomes" id="UP001163046"/>
    </source>
</evidence>
<evidence type="ECO:0000313" key="2">
    <source>
        <dbReference type="EMBL" id="KAJ7379765.1"/>
    </source>
</evidence>
<feature type="compositionally biased region" description="Basic and acidic residues" evidence="1">
    <location>
        <begin position="21"/>
        <end position="31"/>
    </location>
</feature>
<dbReference type="OrthoDB" id="10557195at2759"/>
<feature type="compositionally biased region" description="Basic and acidic residues" evidence="1">
    <location>
        <begin position="62"/>
        <end position="74"/>
    </location>
</feature>
<dbReference type="Proteomes" id="UP001163046">
    <property type="component" value="Unassembled WGS sequence"/>
</dbReference>
<reference evidence="2" key="1">
    <citation type="submission" date="2023-01" db="EMBL/GenBank/DDBJ databases">
        <title>Genome assembly of the deep-sea coral Lophelia pertusa.</title>
        <authorList>
            <person name="Herrera S."/>
            <person name="Cordes E."/>
        </authorList>
    </citation>
    <scope>NUCLEOTIDE SEQUENCE</scope>
    <source>
        <strain evidence="2">USNM1676648</strain>
        <tissue evidence="2">Polyp</tissue>
    </source>
</reference>
<protein>
    <submittedName>
        <fullName evidence="2">Uncharacterized protein</fullName>
    </submittedName>
</protein>
<keyword evidence="3" id="KW-1185">Reference proteome</keyword>
<gene>
    <name evidence="2" type="ORF">OS493_012511</name>
</gene>
<dbReference type="EMBL" id="MU826355">
    <property type="protein sequence ID" value="KAJ7379765.1"/>
    <property type="molecule type" value="Genomic_DNA"/>
</dbReference>
<organism evidence="2 3">
    <name type="scientific">Desmophyllum pertusum</name>
    <dbReference type="NCBI Taxonomy" id="174260"/>
    <lineage>
        <taxon>Eukaryota</taxon>
        <taxon>Metazoa</taxon>
        <taxon>Cnidaria</taxon>
        <taxon>Anthozoa</taxon>
        <taxon>Hexacorallia</taxon>
        <taxon>Scleractinia</taxon>
        <taxon>Caryophylliina</taxon>
        <taxon>Caryophylliidae</taxon>
        <taxon>Desmophyllum</taxon>
    </lineage>
</organism>
<feature type="region of interest" description="Disordered" evidence="1">
    <location>
        <begin position="1"/>
        <end position="31"/>
    </location>
</feature>